<dbReference type="RefSeq" id="XP_029021883.1">
    <property type="nucleotide sequence ID" value="XM_029166050.3"/>
</dbReference>
<dbReference type="InParanoid" id="A0A6P7NVA0"/>
<dbReference type="KEGG" id="bspl:114865034"/>
<name>A0A6P7NVA0_BETSP</name>
<protein>
    <submittedName>
        <fullName evidence="2">Uncharacterized protein LOC114865034</fullName>
    </submittedName>
</protein>
<accession>A0A6P7NVA0</accession>
<reference evidence="2" key="1">
    <citation type="submission" date="2025-08" db="UniProtKB">
        <authorList>
            <consortium name="RefSeq"/>
        </authorList>
    </citation>
    <scope>IDENTIFICATION</scope>
</reference>
<dbReference type="OrthoDB" id="8932855at2759"/>
<keyword evidence="1" id="KW-1185">Reference proteome</keyword>
<proteinExistence type="predicted"/>
<evidence type="ECO:0000313" key="2">
    <source>
        <dbReference type="RefSeq" id="XP_029021883.1"/>
    </source>
</evidence>
<gene>
    <name evidence="2" type="primary">LOC114865034</name>
</gene>
<dbReference type="GeneID" id="114865034"/>
<dbReference type="Proteomes" id="UP000515150">
    <property type="component" value="Chromosome 10"/>
</dbReference>
<sequence>MSYRAKVPRWGKIRKRLKSFFSTAFQTVSRFFKPFRPCIPTFAYPCWGWSASMAEYDGQRQTTGSTYDSHETLFNNSSNDHYDSAQLSLCKTIQDICLSVLNKHPPLKKDACEVICDTHGKTYVILFRINLWHPRVVWNFFFVNDDANIHRLRYITPLDDDQQPRRTVWIHEQNEIESSYPDKAFQLNWQKINPTTKNDILNKLQDLSDEFKNRTNQYGWVLNIFSDHVEKITVDKPEFNNESSSKSLMGNIHVHVEQKLIEKTHKFLKENPERNIIHFIMYTNKFPCLKRRTKDNTNPCFIQIIKSAFEYNSDRGAGIDVFFTNSWGPLHHTNFNFLTYSKLINTGNVFHEYHRKQYNKRFKLDQKCFKDNTEIQKVLAHTDKPHRMQFMDELKRVKNKLTTKELTIIEHIDYLEEVVYNNDANTSKIYRDKIYDMFLNMELKYLEQEIFVVVDITSDFNSIIVKCLLEDLPSILGNNRYFRLHHVQQDDPAKQIIEMIKKQRTNH</sequence>
<organism evidence="1 2">
    <name type="scientific">Betta splendens</name>
    <name type="common">Siamese fighting fish</name>
    <dbReference type="NCBI Taxonomy" id="158456"/>
    <lineage>
        <taxon>Eukaryota</taxon>
        <taxon>Metazoa</taxon>
        <taxon>Chordata</taxon>
        <taxon>Craniata</taxon>
        <taxon>Vertebrata</taxon>
        <taxon>Euteleostomi</taxon>
        <taxon>Actinopterygii</taxon>
        <taxon>Neopterygii</taxon>
        <taxon>Teleostei</taxon>
        <taxon>Neoteleostei</taxon>
        <taxon>Acanthomorphata</taxon>
        <taxon>Anabantaria</taxon>
        <taxon>Anabantiformes</taxon>
        <taxon>Anabantoidei</taxon>
        <taxon>Osphronemidae</taxon>
        <taxon>Betta</taxon>
    </lineage>
</organism>
<dbReference type="AlphaFoldDB" id="A0A6P7NVA0"/>
<evidence type="ECO:0000313" key="1">
    <source>
        <dbReference type="Proteomes" id="UP000515150"/>
    </source>
</evidence>